<accession>A0ABW3P484</accession>
<dbReference type="Gene3D" id="1.20.5.160">
    <property type="entry name" value="Bacterial aa3 type cytochrome c oxidase subunit IV"/>
    <property type="match status" value="1"/>
</dbReference>
<evidence type="ECO:0000256" key="1">
    <source>
        <dbReference type="SAM" id="Phobius"/>
    </source>
</evidence>
<dbReference type="SUPFAM" id="SSF81469">
    <property type="entry name" value="Bacterial aa3 type cytochrome c oxidase subunit IV"/>
    <property type="match status" value="1"/>
</dbReference>
<keyword evidence="1" id="KW-0472">Membrane</keyword>
<feature type="domain" description="Cytochrome c oxidase subunit IV bacterial aa3 type" evidence="2">
    <location>
        <begin position="2"/>
        <end position="36"/>
    </location>
</feature>
<sequence length="40" mass="4114">MASNDMKSANDTYAGFVGLVKWGTIASVIVAAIVVLLISS</sequence>
<keyword evidence="4" id="KW-1185">Reference proteome</keyword>
<dbReference type="EMBL" id="JBHTLS010000125">
    <property type="protein sequence ID" value="MFD1105542.1"/>
    <property type="molecule type" value="Genomic_DNA"/>
</dbReference>
<dbReference type="Proteomes" id="UP001597203">
    <property type="component" value="Unassembled WGS sequence"/>
</dbReference>
<evidence type="ECO:0000313" key="3">
    <source>
        <dbReference type="EMBL" id="MFD1105542.1"/>
    </source>
</evidence>
<gene>
    <name evidence="3" type="ORF">ACFQ24_11755</name>
</gene>
<feature type="transmembrane region" description="Helical" evidence="1">
    <location>
        <begin position="12"/>
        <end position="38"/>
    </location>
</feature>
<dbReference type="InterPro" id="IPR012422">
    <property type="entry name" value="Cyt_c_oxidase_su4_bac-aa3"/>
</dbReference>
<evidence type="ECO:0000313" key="4">
    <source>
        <dbReference type="Proteomes" id="UP001597203"/>
    </source>
</evidence>
<dbReference type="RefSeq" id="WP_380911402.1">
    <property type="nucleotide sequence ID" value="NZ_JBHTLS010000125.1"/>
</dbReference>
<dbReference type="Pfam" id="PF07835">
    <property type="entry name" value="COX4_pro_2"/>
    <property type="match status" value="1"/>
</dbReference>
<organism evidence="3 4">
    <name type="scientific">Sphingobium olei</name>
    <dbReference type="NCBI Taxonomy" id="420955"/>
    <lineage>
        <taxon>Bacteria</taxon>
        <taxon>Pseudomonadati</taxon>
        <taxon>Pseudomonadota</taxon>
        <taxon>Alphaproteobacteria</taxon>
        <taxon>Sphingomonadales</taxon>
        <taxon>Sphingomonadaceae</taxon>
        <taxon>Sphingobium</taxon>
    </lineage>
</organism>
<comment type="caution">
    <text evidence="3">The sequence shown here is derived from an EMBL/GenBank/DDBJ whole genome shotgun (WGS) entry which is preliminary data.</text>
</comment>
<proteinExistence type="predicted"/>
<keyword evidence="1" id="KW-0812">Transmembrane</keyword>
<reference evidence="4" key="1">
    <citation type="journal article" date="2019" name="Int. J. Syst. Evol. Microbiol.">
        <title>The Global Catalogue of Microorganisms (GCM) 10K type strain sequencing project: providing services to taxonomists for standard genome sequencing and annotation.</title>
        <authorList>
            <consortium name="The Broad Institute Genomics Platform"/>
            <consortium name="The Broad Institute Genome Sequencing Center for Infectious Disease"/>
            <person name="Wu L."/>
            <person name="Ma J."/>
        </authorList>
    </citation>
    <scope>NUCLEOTIDE SEQUENCE [LARGE SCALE GENOMIC DNA]</scope>
    <source>
        <strain evidence="4">CCUG 54329</strain>
    </source>
</reference>
<name>A0ABW3P484_9SPHN</name>
<evidence type="ECO:0000259" key="2">
    <source>
        <dbReference type="Pfam" id="PF07835"/>
    </source>
</evidence>
<keyword evidence="1" id="KW-1133">Transmembrane helix</keyword>
<protein>
    <submittedName>
        <fullName evidence="3">Aa3-type cytochrome c oxidase subunit IV</fullName>
    </submittedName>
</protein>
<dbReference type="InterPro" id="IPR036596">
    <property type="entry name" value="Cyt-C_aa3_sf"/>
</dbReference>